<proteinExistence type="predicted"/>
<feature type="transmembrane region" description="Helical" evidence="2">
    <location>
        <begin position="34"/>
        <end position="52"/>
    </location>
</feature>
<evidence type="ECO:0000256" key="2">
    <source>
        <dbReference type="SAM" id="Phobius"/>
    </source>
</evidence>
<dbReference type="Gene3D" id="2.40.50.1020">
    <property type="entry name" value="LytTr DNA-binding domain"/>
    <property type="match status" value="1"/>
</dbReference>
<keyword evidence="2" id="KW-0812">Transmembrane</keyword>
<keyword evidence="2" id="KW-1133">Transmembrane helix</keyword>
<keyword evidence="2" id="KW-0472">Membrane</keyword>
<dbReference type="InterPro" id="IPR007492">
    <property type="entry name" value="LytTR_DNA-bd_dom"/>
</dbReference>
<feature type="transmembrane region" description="Helical" evidence="2">
    <location>
        <begin position="7"/>
        <end position="28"/>
    </location>
</feature>
<organism evidence="4 5">
    <name type="scientific">Sphingomonas plantiphila</name>
    <dbReference type="NCBI Taxonomy" id="3163295"/>
    <lineage>
        <taxon>Bacteria</taxon>
        <taxon>Pseudomonadati</taxon>
        <taxon>Pseudomonadota</taxon>
        <taxon>Alphaproteobacteria</taxon>
        <taxon>Sphingomonadales</taxon>
        <taxon>Sphingomonadaceae</taxon>
        <taxon>Sphingomonas</taxon>
    </lineage>
</organism>
<dbReference type="Proteomes" id="UP001629244">
    <property type="component" value="Unassembled WGS sequence"/>
</dbReference>
<feature type="transmembrane region" description="Helical" evidence="2">
    <location>
        <begin position="108"/>
        <end position="127"/>
    </location>
</feature>
<keyword evidence="5" id="KW-1185">Reference proteome</keyword>
<evidence type="ECO:0000259" key="3">
    <source>
        <dbReference type="PROSITE" id="PS50930"/>
    </source>
</evidence>
<evidence type="ECO:0000313" key="4">
    <source>
        <dbReference type="EMBL" id="MFL9840347.1"/>
    </source>
</evidence>
<gene>
    <name evidence="4" type="ORF">ABS767_05175</name>
</gene>
<feature type="transmembrane region" description="Helical" evidence="2">
    <location>
        <begin position="72"/>
        <end position="93"/>
    </location>
</feature>
<reference evidence="4 5" key="1">
    <citation type="submission" date="2024-06" db="EMBL/GenBank/DDBJ databases">
        <authorList>
            <person name="Kaempfer P."/>
            <person name="Viver T."/>
        </authorList>
    </citation>
    <scope>NUCLEOTIDE SEQUENCE [LARGE SCALE GENOMIC DNA]</scope>
    <source>
        <strain evidence="4 5">ST-64</strain>
    </source>
</reference>
<sequence length="261" mass="28176">MPGLRKLLIDLALLAAIGVVLALIGPFGSFQASFAARLVYWIPLALAGYLFYRPIGGVADWAARRLDLPVTAMWVAATLIATVPMTLLVRLVGCRGLCRTAPSLDDLLATYGYVLVIGAGVTLILFLTQRGKEPTASEGAVPPVAPPPPAPPPPAPPPDPRFLDRLPPHLGRDLLALEMEDHYVRAHLAAGSDLILMRMRDAIEDLDGIDGAQVHRSWWVARAAVARVRRDGRNIRLVLTNGVEAPVSRERAPALKTSGWF</sequence>
<keyword evidence="4" id="KW-0238">DNA-binding</keyword>
<dbReference type="Pfam" id="PF04397">
    <property type="entry name" value="LytTR"/>
    <property type="match status" value="1"/>
</dbReference>
<comment type="caution">
    <text evidence="4">The sequence shown here is derived from an EMBL/GenBank/DDBJ whole genome shotgun (WGS) entry which is preliminary data.</text>
</comment>
<feature type="domain" description="HTH LytTR-type" evidence="3">
    <location>
        <begin position="172"/>
        <end position="261"/>
    </location>
</feature>
<evidence type="ECO:0000256" key="1">
    <source>
        <dbReference type="SAM" id="MobiDB-lite"/>
    </source>
</evidence>
<feature type="region of interest" description="Disordered" evidence="1">
    <location>
        <begin position="136"/>
        <end position="163"/>
    </location>
</feature>
<protein>
    <submittedName>
        <fullName evidence="4">LytTR family DNA-binding domain-containing protein</fullName>
    </submittedName>
</protein>
<name>A0ABW8YKX6_9SPHN</name>
<dbReference type="GO" id="GO:0003677">
    <property type="term" value="F:DNA binding"/>
    <property type="evidence" value="ECO:0007669"/>
    <property type="project" value="UniProtKB-KW"/>
</dbReference>
<evidence type="ECO:0000313" key="5">
    <source>
        <dbReference type="Proteomes" id="UP001629244"/>
    </source>
</evidence>
<dbReference type="PROSITE" id="PS50930">
    <property type="entry name" value="HTH_LYTTR"/>
    <property type="match status" value="1"/>
</dbReference>
<feature type="compositionally biased region" description="Pro residues" evidence="1">
    <location>
        <begin position="143"/>
        <end position="160"/>
    </location>
</feature>
<dbReference type="SMART" id="SM00850">
    <property type="entry name" value="LytTR"/>
    <property type="match status" value="1"/>
</dbReference>
<dbReference type="EMBL" id="JBELQC010000001">
    <property type="protein sequence ID" value="MFL9840347.1"/>
    <property type="molecule type" value="Genomic_DNA"/>
</dbReference>
<accession>A0ABW8YKX6</accession>
<dbReference type="RefSeq" id="WP_408077287.1">
    <property type="nucleotide sequence ID" value="NZ_JBELQC010000001.1"/>
</dbReference>